<comment type="caution">
    <text evidence="2">The sequence shown here is derived from an EMBL/GenBank/DDBJ whole genome shotgun (WGS) entry which is preliminary data.</text>
</comment>
<organism evidence="2 3">
    <name type="scientific">Armadillidium nasatum</name>
    <dbReference type="NCBI Taxonomy" id="96803"/>
    <lineage>
        <taxon>Eukaryota</taxon>
        <taxon>Metazoa</taxon>
        <taxon>Ecdysozoa</taxon>
        <taxon>Arthropoda</taxon>
        <taxon>Crustacea</taxon>
        <taxon>Multicrustacea</taxon>
        <taxon>Malacostraca</taxon>
        <taxon>Eumalacostraca</taxon>
        <taxon>Peracarida</taxon>
        <taxon>Isopoda</taxon>
        <taxon>Oniscidea</taxon>
        <taxon>Crinocheta</taxon>
        <taxon>Armadillidiidae</taxon>
        <taxon>Armadillidium</taxon>
    </lineage>
</organism>
<dbReference type="GO" id="GO:0005634">
    <property type="term" value="C:nucleus"/>
    <property type="evidence" value="ECO:0007669"/>
    <property type="project" value="TreeGrafter"/>
</dbReference>
<dbReference type="Proteomes" id="UP000326759">
    <property type="component" value="Unassembled WGS sequence"/>
</dbReference>
<dbReference type="GO" id="GO:0005739">
    <property type="term" value="C:mitochondrion"/>
    <property type="evidence" value="ECO:0007669"/>
    <property type="project" value="TreeGrafter"/>
</dbReference>
<reference evidence="2 3" key="1">
    <citation type="journal article" date="2019" name="PLoS Biol.">
        <title>Sex chromosomes control vertical transmission of feminizing Wolbachia symbionts in an isopod.</title>
        <authorList>
            <person name="Becking T."/>
            <person name="Chebbi M.A."/>
            <person name="Giraud I."/>
            <person name="Moumen B."/>
            <person name="Laverre T."/>
            <person name="Caubet Y."/>
            <person name="Peccoud J."/>
            <person name="Gilbert C."/>
            <person name="Cordaux R."/>
        </authorList>
    </citation>
    <scope>NUCLEOTIDE SEQUENCE [LARGE SCALE GENOMIC DNA]</scope>
    <source>
        <strain evidence="2">ANa2</strain>
        <tissue evidence="2">Whole body excluding digestive tract and cuticle</tissue>
    </source>
</reference>
<dbReference type="OrthoDB" id="767661at2759"/>
<dbReference type="InterPro" id="IPR011990">
    <property type="entry name" value="TPR-like_helical_dom_sf"/>
</dbReference>
<accession>A0A5N5SYG9</accession>
<dbReference type="GO" id="GO:0003730">
    <property type="term" value="F:mRNA 3'-UTR binding"/>
    <property type="evidence" value="ECO:0007669"/>
    <property type="project" value="TreeGrafter"/>
</dbReference>
<name>A0A5N5SYG9_9CRUS</name>
<evidence type="ECO:0000313" key="3">
    <source>
        <dbReference type="Proteomes" id="UP000326759"/>
    </source>
</evidence>
<protein>
    <submittedName>
        <fullName evidence="2">Leucine-rich PPR motif-containing protein, mitochondrial</fullName>
    </submittedName>
</protein>
<evidence type="ECO:0000256" key="1">
    <source>
        <dbReference type="SAM" id="MobiDB-lite"/>
    </source>
</evidence>
<dbReference type="PANTHER" id="PTHR46669">
    <property type="entry name" value="LEUCINE-RICH PPR MOTIF-CONTAINING PROTEIN, MITOCHONDRIAL"/>
    <property type="match status" value="1"/>
</dbReference>
<dbReference type="GO" id="GO:0070129">
    <property type="term" value="P:regulation of mitochondrial translation"/>
    <property type="evidence" value="ECO:0007669"/>
    <property type="project" value="TreeGrafter"/>
</dbReference>
<sequence length="908" mass="103818">MLEEQSLLIMKEILSFMENNNYSWSQKVCELLVSNLCQWEMTEEIDDLFLKMKSSNISLNDNIYSSLILLYGKKRDLQRVHDLYSSVQEDQSHLFSSPQSALIIAYNTCEEYEKARSVLEEFDDLDKKLDSDQYCNILISAIESGCYDKNLDYLSYIINLKNILIEGVEVDFKKLVNRLLTSNYLKEAVFLLSMEKSDKPPQSYYLIPSADSVREFIKIKESDASAVIAFCYELVRNKVNEYAFEIALEYSLSIENSNLSFELFKYLKSKRQLKEHFFWPLFLSKKDPNLEKTLEIVKKMNELGVNIGLQTLLHYIIPTLPLDTPEQSLQMLVAHGLSRTKVITPLLCTLISREKYEEVYDLLKENRIPFILNSLLYEPLAKIFCRDRKAATELLLSLYRNGLQDEIADISRIINQFASYVQRASKRNISVNDVLYHFKEIENEDFLLPSSKGEYSSSSKLGSTFHKPENFSIDSLERRGLPQTVEVDIHADTDIPEDHFADEEHSVTALSSNNYLSESRNKRYSSSSHDPEENITSHMSIEELEGHLIELKSKGMNVRGVLRRLLLKHSSSGNRQRVREISKELEASNTFESPGMISSTLYNNVLEGDTDAAVKQFNHLNENYPNFRIDAYKVVDLCSLCVRMGKTSESMDIMRKFLKSTPKSSRQYRGILHNCHQLLTECSNAGGYSFVRQMCSTLLSGDLIKPCTVIFGPLIKAKLQNNDLVGAVEEAEEIFFTHNILAYRIELLKEILESDEDDQKVMPLVERVVDLISKSRGPRQAKRDLLSASLHVGNEELANKIFKQCEDDLNKESIKHMCDYYVKLENARGLLLLLSISKGSSSIDRIHVCDSLLNIYFINRNSKDAINLSILMQEESLTPSASFKTKFENLLRATGSVSSSSSVLGTTS</sequence>
<dbReference type="EMBL" id="SEYY01018527">
    <property type="protein sequence ID" value="KAB7499251.1"/>
    <property type="molecule type" value="Genomic_DNA"/>
</dbReference>
<gene>
    <name evidence="2" type="primary">LRPPRC</name>
    <name evidence="2" type="ORF">Anas_05045</name>
</gene>
<proteinExistence type="predicted"/>
<feature type="region of interest" description="Disordered" evidence="1">
    <location>
        <begin position="499"/>
        <end position="534"/>
    </location>
</feature>
<dbReference type="AlphaFoldDB" id="A0A5N5SYG9"/>
<dbReference type="Gene3D" id="1.25.40.10">
    <property type="entry name" value="Tetratricopeptide repeat domain"/>
    <property type="match status" value="1"/>
</dbReference>
<dbReference type="InterPro" id="IPR033490">
    <property type="entry name" value="LRP130"/>
</dbReference>
<keyword evidence="3" id="KW-1185">Reference proteome</keyword>
<evidence type="ECO:0000313" key="2">
    <source>
        <dbReference type="EMBL" id="KAB7499251.1"/>
    </source>
</evidence>
<dbReference type="PANTHER" id="PTHR46669:SF1">
    <property type="entry name" value="LEUCINE-RICH PPR MOTIF-CONTAINING PROTEIN, MITOCHONDRIAL"/>
    <property type="match status" value="1"/>
</dbReference>